<evidence type="ECO:0000256" key="1">
    <source>
        <dbReference type="ARBA" id="ARBA00001971"/>
    </source>
</evidence>
<proteinExistence type="inferred from homology"/>
<keyword evidence="6" id="KW-0503">Monooxygenase</keyword>
<organism evidence="7 8">
    <name type="scientific">Dothidotthia symphoricarpi CBS 119687</name>
    <dbReference type="NCBI Taxonomy" id="1392245"/>
    <lineage>
        <taxon>Eukaryota</taxon>
        <taxon>Fungi</taxon>
        <taxon>Dikarya</taxon>
        <taxon>Ascomycota</taxon>
        <taxon>Pezizomycotina</taxon>
        <taxon>Dothideomycetes</taxon>
        <taxon>Pleosporomycetidae</taxon>
        <taxon>Pleosporales</taxon>
        <taxon>Dothidotthiaceae</taxon>
        <taxon>Dothidotthia</taxon>
    </lineage>
</organism>
<dbReference type="OrthoDB" id="1470350at2759"/>
<comment type="similarity">
    <text evidence="2">Belongs to the cytochrome P450 family.</text>
</comment>
<keyword evidence="4" id="KW-0560">Oxidoreductase</keyword>
<dbReference type="InterPro" id="IPR036396">
    <property type="entry name" value="Cyt_P450_sf"/>
</dbReference>
<evidence type="ECO:0000313" key="8">
    <source>
        <dbReference type="Proteomes" id="UP000799771"/>
    </source>
</evidence>
<evidence type="ECO:0000256" key="6">
    <source>
        <dbReference type="ARBA" id="ARBA00023033"/>
    </source>
</evidence>
<keyword evidence="5" id="KW-0408">Iron</keyword>
<dbReference type="Gene3D" id="1.10.630.10">
    <property type="entry name" value="Cytochrome P450"/>
    <property type="match status" value="1"/>
</dbReference>
<dbReference type="InterPro" id="IPR047146">
    <property type="entry name" value="Cyt_P450_E_CYP52_fungi"/>
</dbReference>
<evidence type="ECO:0000313" key="7">
    <source>
        <dbReference type="EMBL" id="KAF2129094.1"/>
    </source>
</evidence>
<keyword evidence="8" id="KW-1185">Reference proteome</keyword>
<dbReference type="EMBL" id="ML977507">
    <property type="protein sequence ID" value="KAF2129094.1"/>
    <property type="molecule type" value="Genomic_DNA"/>
</dbReference>
<dbReference type="AlphaFoldDB" id="A0A6A6ADR1"/>
<dbReference type="PANTHER" id="PTHR24287">
    <property type="entry name" value="P450, PUTATIVE (EUROFUNG)-RELATED"/>
    <property type="match status" value="1"/>
</dbReference>
<reference evidence="7" key="1">
    <citation type="journal article" date="2020" name="Stud. Mycol.">
        <title>101 Dothideomycetes genomes: a test case for predicting lifestyles and emergence of pathogens.</title>
        <authorList>
            <person name="Haridas S."/>
            <person name="Albert R."/>
            <person name="Binder M."/>
            <person name="Bloem J."/>
            <person name="Labutti K."/>
            <person name="Salamov A."/>
            <person name="Andreopoulos B."/>
            <person name="Baker S."/>
            <person name="Barry K."/>
            <person name="Bills G."/>
            <person name="Bluhm B."/>
            <person name="Cannon C."/>
            <person name="Castanera R."/>
            <person name="Culley D."/>
            <person name="Daum C."/>
            <person name="Ezra D."/>
            <person name="Gonzalez J."/>
            <person name="Henrissat B."/>
            <person name="Kuo A."/>
            <person name="Liang C."/>
            <person name="Lipzen A."/>
            <person name="Lutzoni F."/>
            <person name="Magnuson J."/>
            <person name="Mondo S."/>
            <person name="Nolan M."/>
            <person name="Ohm R."/>
            <person name="Pangilinan J."/>
            <person name="Park H.-J."/>
            <person name="Ramirez L."/>
            <person name="Alfaro M."/>
            <person name="Sun H."/>
            <person name="Tritt A."/>
            <person name="Yoshinaga Y."/>
            <person name="Zwiers L.-H."/>
            <person name="Turgeon B."/>
            <person name="Goodwin S."/>
            <person name="Spatafora J."/>
            <person name="Crous P."/>
            <person name="Grigoriev I."/>
        </authorList>
    </citation>
    <scope>NUCLEOTIDE SEQUENCE</scope>
    <source>
        <strain evidence="7">CBS 119687</strain>
    </source>
</reference>
<keyword evidence="3" id="KW-0479">Metal-binding</keyword>
<evidence type="ECO:0008006" key="9">
    <source>
        <dbReference type="Google" id="ProtNLM"/>
    </source>
</evidence>
<dbReference type="Pfam" id="PF00067">
    <property type="entry name" value="p450"/>
    <property type="match status" value="1"/>
</dbReference>
<evidence type="ECO:0000256" key="3">
    <source>
        <dbReference type="ARBA" id="ARBA00022723"/>
    </source>
</evidence>
<comment type="cofactor">
    <cofactor evidence="1">
        <name>heme</name>
        <dbReference type="ChEBI" id="CHEBI:30413"/>
    </cofactor>
</comment>
<evidence type="ECO:0000256" key="5">
    <source>
        <dbReference type="ARBA" id="ARBA00023004"/>
    </source>
</evidence>
<name>A0A6A6ADR1_9PLEO</name>
<dbReference type="SUPFAM" id="SSF48264">
    <property type="entry name" value="Cytochrome P450"/>
    <property type="match status" value="1"/>
</dbReference>
<dbReference type="GO" id="GO:0020037">
    <property type="term" value="F:heme binding"/>
    <property type="evidence" value="ECO:0007669"/>
    <property type="project" value="InterPro"/>
</dbReference>
<evidence type="ECO:0000256" key="2">
    <source>
        <dbReference type="ARBA" id="ARBA00010617"/>
    </source>
</evidence>
<dbReference type="GO" id="GO:0005506">
    <property type="term" value="F:iron ion binding"/>
    <property type="evidence" value="ECO:0007669"/>
    <property type="project" value="InterPro"/>
</dbReference>
<accession>A0A6A6ADR1</accession>
<protein>
    <recommendedName>
        <fullName evidence="9">Cytochrome P450</fullName>
    </recommendedName>
</protein>
<evidence type="ECO:0000256" key="4">
    <source>
        <dbReference type="ARBA" id="ARBA00023002"/>
    </source>
</evidence>
<dbReference type="RefSeq" id="XP_033523483.1">
    <property type="nucleotide sequence ID" value="XM_033670514.1"/>
</dbReference>
<dbReference type="Proteomes" id="UP000799771">
    <property type="component" value="Unassembled WGS sequence"/>
</dbReference>
<sequence length="111" mass="12641">MSVVSKYDSISDTTFNTNDKLAFFNERRTSFSPMAYTSLYGDNAREFYPERWEGTDLEKTIGWGFMPFHGGPRTCLSKDFAMTEASYGITKVIQTFPQLRLPPDVEKEATG</sequence>
<gene>
    <name evidence="7" type="ORF">P153DRAFT_386282</name>
</gene>
<dbReference type="GO" id="GO:0004497">
    <property type="term" value="F:monooxygenase activity"/>
    <property type="evidence" value="ECO:0007669"/>
    <property type="project" value="UniProtKB-KW"/>
</dbReference>
<dbReference type="PANTHER" id="PTHR24287:SF18">
    <property type="entry name" value="CYTOCHROME P450 MONOOXYGENASE APDE-RELATED"/>
    <property type="match status" value="1"/>
</dbReference>
<dbReference type="InterPro" id="IPR001128">
    <property type="entry name" value="Cyt_P450"/>
</dbReference>
<dbReference type="GeneID" id="54410946"/>
<dbReference type="GO" id="GO:0016705">
    <property type="term" value="F:oxidoreductase activity, acting on paired donors, with incorporation or reduction of molecular oxygen"/>
    <property type="evidence" value="ECO:0007669"/>
    <property type="project" value="InterPro"/>
</dbReference>